<proteinExistence type="predicted"/>
<evidence type="ECO:0000256" key="1">
    <source>
        <dbReference type="SAM" id="MobiDB-lite"/>
    </source>
</evidence>
<dbReference type="RefSeq" id="WP_188943283.1">
    <property type="nucleotide sequence ID" value="NZ_BMNA01000007.1"/>
</dbReference>
<accession>A0A917T3V7</accession>
<reference evidence="2" key="1">
    <citation type="journal article" date="2014" name="Int. J. Syst. Evol. Microbiol.">
        <title>Complete genome sequence of Corynebacterium casei LMG S-19264T (=DSM 44701T), isolated from a smear-ripened cheese.</title>
        <authorList>
            <consortium name="US DOE Joint Genome Institute (JGI-PGF)"/>
            <person name="Walter F."/>
            <person name="Albersmeier A."/>
            <person name="Kalinowski J."/>
            <person name="Ruckert C."/>
        </authorList>
    </citation>
    <scope>NUCLEOTIDE SEQUENCE</scope>
    <source>
        <strain evidence="2">CGMCC 4.7308</strain>
    </source>
</reference>
<reference evidence="2" key="2">
    <citation type="submission" date="2020-09" db="EMBL/GenBank/DDBJ databases">
        <authorList>
            <person name="Sun Q."/>
            <person name="Zhou Y."/>
        </authorList>
    </citation>
    <scope>NUCLEOTIDE SEQUENCE</scope>
    <source>
        <strain evidence="2">CGMCC 4.7308</strain>
    </source>
</reference>
<protein>
    <recommendedName>
        <fullName evidence="4">DUF4913 domain-containing protein</fullName>
    </recommendedName>
</protein>
<sequence>MTQPPDGPDEPSDPAGYATDASVRRLYPVPDAGGFIADDADLSAPPGGADAAAAAGSRPAAPAPPWGNTPEELLDEALQQLHVLTQRIDELDQLISADRHDQDGTGAGKHLRFRYERHPAADAAAAHAELAKWVSWLVATYQLTDAIPACWDRHDALAEELAGFYVAWQNVWVDEGRYDAAVLWHDQLHKAAGARWAVWLRGARCTETCALDTAFAAQAHRRWSTQAAAAGGADYRLARTRQLAPPIPPTPKSAPAKNGKPSRSTKAPASSPTTGRTRP</sequence>
<organism evidence="2 3">
    <name type="scientific">Nakamurella endophytica</name>
    <dbReference type="NCBI Taxonomy" id="1748367"/>
    <lineage>
        <taxon>Bacteria</taxon>
        <taxon>Bacillati</taxon>
        <taxon>Actinomycetota</taxon>
        <taxon>Actinomycetes</taxon>
        <taxon>Nakamurellales</taxon>
        <taxon>Nakamurellaceae</taxon>
        <taxon>Nakamurella</taxon>
    </lineage>
</organism>
<dbReference type="AlphaFoldDB" id="A0A917T3V7"/>
<feature type="region of interest" description="Disordered" evidence="1">
    <location>
        <begin position="1"/>
        <end position="69"/>
    </location>
</feature>
<feature type="compositionally biased region" description="Polar residues" evidence="1">
    <location>
        <begin position="261"/>
        <end position="279"/>
    </location>
</feature>
<evidence type="ECO:0000313" key="2">
    <source>
        <dbReference type="EMBL" id="GGM09949.1"/>
    </source>
</evidence>
<comment type="caution">
    <text evidence="2">The sequence shown here is derived from an EMBL/GenBank/DDBJ whole genome shotgun (WGS) entry which is preliminary data.</text>
</comment>
<feature type="compositionally biased region" description="Low complexity" evidence="1">
    <location>
        <begin position="42"/>
        <end position="60"/>
    </location>
</feature>
<evidence type="ECO:0008006" key="4">
    <source>
        <dbReference type="Google" id="ProtNLM"/>
    </source>
</evidence>
<name>A0A917T3V7_9ACTN</name>
<keyword evidence="3" id="KW-1185">Reference proteome</keyword>
<feature type="region of interest" description="Disordered" evidence="1">
    <location>
        <begin position="239"/>
        <end position="279"/>
    </location>
</feature>
<gene>
    <name evidence="2" type="ORF">GCM10011594_32310</name>
</gene>
<dbReference type="EMBL" id="BMNA01000007">
    <property type="protein sequence ID" value="GGM09949.1"/>
    <property type="molecule type" value="Genomic_DNA"/>
</dbReference>
<evidence type="ECO:0000313" key="3">
    <source>
        <dbReference type="Proteomes" id="UP000655208"/>
    </source>
</evidence>
<dbReference type="Proteomes" id="UP000655208">
    <property type="component" value="Unassembled WGS sequence"/>
</dbReference>